<sequence length="247" mass="27559">MLISLTVWEYGRPVSITIFQTKTDLGLAYCEYKEASLLKLEAALLQLPPGKARLQGYMDAFLKCADSGQMCGIHAMLSDSALFEEPLQKATSRLAQTDLRILTSVLVSGRESGELAFTAEPADVAIIIGSAIKGALMLNRIPPHDACSRTMERAYSATLPPVKPRLWLPRFNRGSQHSKKSPLTTPVFRGPQKTLRLSLRLISSYPLPIYLLVGRININNTTTPIKQTCRGHHHESTYQRRYRCLHP</sequence>
<proteinExistence type="predicted"/>
<dbReference type="InterPro" id="IPR036271">
    <property type="entry name" value="Tet_transcr_reg_TetR-rel_C_sf"/>
</dbReference>
<dbReference type="Proteomes" id="UP000254255">
    <property type="component" value="Unassembled WGS sequence"/>
</dbReference>
<dbReference type="EMBL" id="UGET01000001">
    <property type="protein sequence ID" value="STL59328.1"/>
    <property type="molecule type" value="Genomic_DNA"/>
</dbReference>
<accession>A0A377BCC3</accession>
<dbReference type="Gene3D" id="1.10.357.10">
    <property type="entry name" value="Tetracycline Repressor, domain 2"/>
    <property type="match status" value="1"/>
</dbReference>
<organism evidence="1 2">
    <name type="scientific">Escherichia coli</name>
    <dbReference type="NCBI Taxonomy" id="562"/>
    <lineage>
        <taxon>Bacteria</taxon>
        <taxon>Pseudomonadati</taxon>
        <taxon>Pseudomonadota</taxon>
        <taxon>Gammaproteobacteria</taxon>
        <taxon>Enterobacterales</taxon>
        <taxon>Enterobacteriaceae</taxon>
        <taxon>Escherichia</taxon>
    </lineage>
</organism>
<name>A0A377BCC3_ECOLX</name>
<evidence type="ECO:0000313" key="2">
    <source>
        <dbReference type="Proteomes" id="UP000254255"/>
    </source>
</evidence>
<gene>
    <name evidence="1" type="ORF">NCTC13148_00104</name>
</gene>
<reference evidence="1 2" key="1">
    <citation type="submission" date="2018-06" db="EMBL/GenBank/DDBJ databases">
        <authorList>
            <consortium name="Pathogen Informatics"/>
            <person name="Doyle S."/>
        </authorList>
    </citation>
    <scope>NUCLEOTIDE SEQUENCE [LARGE SCALE GENOMIC DNA]</scope>
    <source>
        <strain evidence="1 2">NCTC13148</strain>
    </source>
</reference>
<dbReference type="AlphaFoldDB" id="A0A377BCC3"/>
<evidence type="ECO:0000313" key="1">
    <source>
        <dbReference type="EMBL" id="STL59328.1"/>
    </source>
</evidence>
<protein>
    <submittedName>
        <fullName evidence="1">Transcriptional regulator</fullName>
    </submittedName>
</protein>
<dbReference type="SUPFAM" id="SSF48498">
    <property type="entry name" value="Tetracyclin repressor-like, C-terminal domain"/>
    <property type="match status" value="1"/>
</dbReference>